<dbReference type="Proteomes" id="UP000046393">
    <property type="component" value="Unplaced"/>
</dbReference>
<dbReference type="CDD" id="cd06257">
    <property type="entry name" value="DnaJ"/>
    <property type="match status" value="1"/>
</dbReference>
<dbReference type="SMART" id="SM00271">
    <property type="entry name" value="DnaJ"/>
    <property type="match status" value="1"/>
</dbReference>
<evidence type="ECO:0000256" key="8">
    <source>
        <dbReference type="SAM" id="SignalP"/>
    </source>
</evidence>
<evidence type="ECO:0000256" key="6">
    <source>
        <dbReference type="SAM" id="MobiDB-lite"/>
    </source>
</evidence>
<comment type="function">
    <text evidence="4">Plays an important role in regulating the size of autophagosomes during the formation process.</text>
</comment>
<feature type="compositionally biased region" description="Basic and acidic residues" evidence="6">
    <location>
        <begin position="562"/>
        <end position="583"/>
    </location>
</feature>
<evidence type="ECO:0000256" key="7">
    <source>
        <dbReference type="SAM" id="Phobius"/>
    </source>
</evidence>
<reference evidence="11" key="1">
    <citation type="submission" date="2017-02" db="UniProtKB">
        <authorList>
            <consortium name="WormBaseParasite"/>
        </authorList>
    </citation>
    <scope>IDENTIFICATION</scope>
</reference>
<feature type="compositionally biased region" description="Polar residues" evidence="6">
    <location>
        <begin position="584"/>
        <end position="596"/>
    </location>
</feature>
<dbReference type="GO" id="GO:0005789">
    <property type="term" value="C:endoplasmic reticulum membrane"/>
    <property type="evidence" value="ECO:0007669"/>
    <property type="project" value="UniProtKB-SubCell"/>
</dbReference>
<feature type="transmembrane region" description="Helical" evidence="7">
    <location>
        <begin position="533"/>
        <end position="555"/>
    </location>
</feature>
<feature type="chain" id="PRO_5005893025" description="DnaJ homolog subfamily C member 16" evidence="8">
    <location>
        <begin position="20"/>
        <end position="815"/>
    </location>
</feature>
<evidence type="ECO:0000256" key="4">
    <source>
        <dbReference type="ARBA" id="ARBA00035002"/>
    </source>
</evidence>
<organism evidence="10 11">
    <name type="scientific">Syphacia muris</name>
    <dbReference type="NCBI Taxonomy" id="451379"/>
    <lineage>
        <taxon>Eukaryota</taxon>
        <taxon>Metazoa</taxon>
        <taxon>Ecdysozoa</taxon>
        <taxon>Nematoda</taxon>
        <taxon>Chromadorea</taxon>
        <taxon>Rhabditida</taxon>
        <taxon>Spirurina</taxon>
        <taxon>Oxyuridomorpha</taxon>
        <taxon>Oxyuroidea</taxon>
        <taxon>Oxyuridae</taxon>
        <taxon>Syphacia</taxon>
    </lineage>
</organism>
<dbReference type="Gene3D" id="3.40.30.10">
    <property type="entry name" value="Glutaredoxin"/>
    <property type="match status" value="1"/>
</dbReference>
<feature type="region of interest" description="Disordered" evidence="6">
    <location>
        <begin position="692"/>
        <end position="711"/>
    </location>
</feature>
<dbReference type="Pfam" id="PF00085">
    <property type="entry name" value="Thioredoxin"/>
    <property type="match status" value="1"/>
</dbReference>
<evidence type="ECO:0000256" key="5">
    <source>
        <dbReference type="ARBA" id="ARBA00035043"/>
    </source>
</evidence>
<evidence type="ECO:0000313" key="10">
    <source>
        <dbReference type="Proteomes" id="UP000046393"/>
    </source>
</evidence>
<dbReference type="InterPro" id="IPR013766">
    <property type="entry name" value="Thioredoxin_domain"/>
</dbReference>
<dbReference type="InterPro" id="IPR018253">
    <property type="entry name" value="DnaJ_domain_CS"/>
</dbReference>
<dbReference type="InterPro" id="IPR052448">
    <property type="entry name" value="DnaJ_C16_autophagy_reg"/>
</dbReference>
<feature type="region of interest" description="Disordered" evidence="6">
    <location>
        <begin position="562"/>
        <end position="596"/>
    </location>
</feature>
<keyword evidence="10" id="KW-1185">Reference proteome</keyword>
<comment type="subcellular location">
    <subcellularLocation>
        <location evidence="1">Endoplasmic reticulum membrane</location>
        <topology evidence="1">Single-pass type IV membrane protein</topology>
    </subcellularLocation>
</comment>
<feature type="compositionally biased region" description="Polar residues" evidence="6">
    <location>
        <begin position="700"/>
        <end position="711"/>
    </location>
</feature>
<keyword evidence="7" id="KW-0472">Membrane</keyword>
<evidence type="ECO:0000256" key="1">
    <source>
        <dbReference type="ARBA" id="ARBA00004163"/>
    </source>
</evidence>
<dbReference type="PANTHER" id="PTHR44303:SF2">
    <property type="entry name" value="DNAJ HOMOLOG SUBFAMILY C MEMBER 16"/>
    <property type="match status" value="1"/>
</dbReference>
<dbReference type="PANTHER" id="PTHR44303">
    <property type="entry name" value="DNAJ HOMOLOG SUBFAMILY C MEMBER 16"/>
    <property type="match status" value="1"/>
</dbReference>
<dbReference type="AlphaFoldDB" id="A0A0N5AG39"/>
<evidence type="ECO:0000259" key="9">
    <source>
        <dbReference type="PROSITE" id="PS50076"/>
    </source>
</evidence>
<feature type="compositionally biased region" description="Acidic residues" evidence="6">
    <location>
        <begin position="752"/>
        <end position="770"/>
    </location>
</feature>
<keyword evidence="7" id="KW-1133">Transmembrane helix</keyword>
<keyword evidence="7" id="KW-0812">Transmembrane</keyword>
<feature type="region of interest" description="Disordered" evidence="6">
    <location>
        <begin position="752"/>
        <end position="773"/>
    </location>
</feature>
<dbReference type="WBParaSite" id="SMUV_0000326801-mRNA-1">
    <property type="protein sequence ID" value="SMUV_0000326801-mRNA-1"/>
    <property type="gene ID" value="SMUV_0000326801"/>
</dbReference>
<dbReference type="PRINTS" id="PR00625">
    <property type="entry name" value="JDOMAIN"/>
</dbReference>
<dbReference type="PROSITE" id="PS00636">
    <property type="entry name" value="DNAJ_1"/>
    <property type="match status" value="1"/>
</dbReference>
<accession>A0A0N5AG39</accession>
<evidence type="ECO:0000256" key="3">
    <source>
        <dbReference type="ARBA" id="ARBA00023006"/>
    </source>
</evidence>
<name>A0A0N5AG39_9BILA</name>
<dbReference type="SUPFAM" id="SSF46565">
    <property type="entry name" value="Chaperone J-domain"/>
    <property type="match status" value="1"/>
</dbReference>
<dbReference type="STRING" id="451379.A0A0N5AG39"/>
<dbReference type="InterPro" id="IPR036869">
    <property type="entry name" value="J_dom_sf"/>
</dbReference>
<proteinExistence type="predicted"/>
<evidence type="ECO:0000256" key="2">
    <source>
        <dbReference type="ARBA" id="ARBA00020921"/>
    </source>
</evidence>
<dbReference type="Pfam" id="PF00226">
    <property type="entry name" value="DnaJ"/>
    <property type="match status" value="1"/>
</dbReference>
<dbReference type="SUPFAM" id="SSF52833">
    <property type="entry name" value="Thioredoxin-like"/>
    <property type="match status" value="1"/>
</dbReference>
<dbReference type="PROSITE" id="PS50076">
    <property type="entry name" value="DNAJ_2"/>
    <property type="match status" value="1"/>
</dbReference>
<protein>
    <recommendedName>
        <fullName evidence="2">DnaJ homolog subfamily C member 16</fullName>
    </recommendedName>
    <alternativeName>
        <fullName evidence="5">Endoplasmic reticulum DNA J domain-containing protein 8</fullName>
    </alternativeName>
</protein>
<keyword evidence="3" id="KW-0072">Autophagy</keyword>
<sequence>MDLILWMLLLLASSGQVLCDMRDPYLTLGLSRTASIKEIKLKYKSLVKEWHPDKNDSPKAHEKFMEVQQAYEVLSDPLKKEQYDKFGSVNDGPNDANSFYKFHETFGSPFFSTNTFFSKHRITMRIFMHTLQEESFSQPILIFVYSGWCSLCFRLEPIWKSVVEDLEPLGYAIGTVNAMTDANLLERIRVGRVPSILAFVEGRAIHYRDSLSSLTAKSLRLFARDVLPSSFLTRVKDHSGLKRFIDQWESTNKISVLVVSSKAEPRMRYMLAAMKFANFARFAYVYLDVTSGTIRKMRDALEIVCHDCESVFIFNDFPEKGPIARITALNGKQISMESLSTFIENNLHLVLPRLASQAHLDELCPISPRGFRRLCVILAADTSDHKYVSLLRNFVSKQTSAENGEKIRYTYIFLNRQREFIEPFKKILQKRGVNTEINGSKRDVIVLWRIEYDRARFIWLREVWDSNESSLSESFAKLKQKMDEIAIGATKLELQTNLAKIHDEYSPSWFTRLSRSAVRLGQTAWFHLTKEEALPVLSAVGTFLVILLFGYGLSFTNRGEERRKMNRKEKYPRSSEKKNDDHWSSGNGLERTMSNRSASLRQQRLVREMEPLIHELRAETYFGLVKLLKPGCRSIVVLVDEKSKDVLLPQFARHVWPFRNNKTFSFGYLMVEKNLPWFRKLLEFIMPRSDSQDLSEESQKTNGSISSKSSRLKNINPSQTIGTVLVLCGWKLYFNIYHPMFSSPTKKNFLGFDDDGEPVSSEDSDDQDVSEEVHIRRSYKPKAEDVLNGLPNWLDRLFEGSINRFYIPEWPDNLR</sequence>
<dbReference type="InterPro" id="IPR001623">
    <property type="entry name" value="DnaJ_domain"/>
</dbReference>
<evidence type="ECO:0000313" key="11">
    <source>
        <dbReference type="WBParaSite" id="SMUV_0000326801-mRNA-1"/>
    </source>
</evidence>
<feature type="domain" description="J" evidence="9">
    <location>
        <begin position="23"/>
        <end position="87"/>
    </location>
</feature>
<feature type="signal peptide" evidence="8">
    <location>
        <begin position="1"/>
        <end position="19"/>
    </location>
</feature>
<dbReference type="InterPro" id="IPR036249">
    <property type="entry name" value="Thioredoxin-like_sf"/>
</dbReference>
<dbReference type="Gene3D" id="1.10.287.110">
    <property type="entry name" value="DnaJ domain"/>
    <property type="match status" value="1"/>
</dbReference>
<keyword evidence="8" id="KW-0732">Signal</keyword>
<dbReference type="GO" id="GO:0006914">
    <property type="term" value="P:autophagy"/>
    <property type="evidence" value="ECO:0007669"/>
    <property type="project" value="UniProtKB-KW"/>
</dbReference>